<reference evidence="2 3" key="1">
    <citation type="submission" date="2017-05" db="EMBL/GenBank/DDBJ databases">
        <authorList>
            <person name="Song R."/>
            <person name="Chenine A.L."/>
            <person name="Ruprecht R.M."/>
        </authorList>
    </citation>
    <scope>NUCLEOTIDE SEQUENCE [LARGE SCALE GENOMIC DNA]</scope>
    <source>
        <strain evidence="2 3">CECT 8489</strain>
    </source>
</reference>
<organism evidence="2 3">
    <name type="scientific">Boseongicola aestuarii</name>
    <dbReference type="NCBI Taxonomy" id="1470561"/>
    <lineage>
        <taxon>Bacteria</taxon>
        <taxon>Pseudomonadati</taxon>
        <taxon>Pseudomonadota</taxon>
        <taxon>Alphaproteobacteria</taxon>
        <taxon>Rhodobacterales</taxon>
        <taxon>Paracoccaceae</taxon>
        <taxon>Boseongicola</taxon>
    </lineage>
</organism>
<proteinExistence type="predicted"/>
<accession>A0A238IUU6</accession>
<gene>
    <name evidence="2" type="ORF">BOA8489_00155</name>
</gene>
<dbReference type="Pfam" id="PF07796">
    <property type="entry name" value="DUF1638"/>
    <property type="match status" value="1"/>
</dbReference>
<feature type="domain" description="DUF1638" evidence="1">
    <location>
        <begin position="51"/>
        <end position="208"/>
    </location>
</feature>
<dbReference type="Proteomes" id="UP000201838">
    <property type="component" value="Unassembled WGS sequence"/>
</dbReference>
<evidence type="ECO:0000313" key="2">
    <source>
        <dbReference type="EMBL" id="SMX22066.1"/>
    </source>
</evidence>
<dbReference type="RefSeq" id="WP_093972072.1">
    <property type="nucleotide sequence ID" value="NZ_FXXQ01000001.1"/>
</dbReference>
<dbReference type="InterPro" id="IPR012437">
    <property type="entry name" value="DUF1638"/>
</dbReference>
<sequence length="216" mass="23870">MTDLPDDNTLTHKGLDPAQKGRVLVLACGALAREILAITKGNGFDHIDLQCLPAILHNHPERIVPAVTKAVDQHRDHYDTIFLAYADCGTGGQLQAAAEQLGITMLAGPHCYAFFEGTDGFVARAGEEFTAFYLTDFLVRQFDAFVWEPLGLDRHPQLRDTYFGHYEKLVYQAQTDDPSLTALAMDAAARLGLPFERRFTGYGDLHTALSEFRSGP</sequence>
<keyword evidence="3" id="KW-1185">Reference proteome</keyword>
<dbReference type="OrthoDB" id="9814689at2"/>
<protein>
    <recommendedName>
        <fullName evidence="1">DUF1638 domain-containing protein</fullName>
    </recommendedName>
</protein>
<dbReference type="AlphaFoldDB" id="A0A238IUU6"/>
<evidence type="ECO:0000313" key="3">
    <source>
        <dbReference type="Proteomes" id="UP000201838"/>
    </source>
</evidence>
<name>A0A238IUU6_9RHOB</name>
<evidence type="ECO:0000259" key="1">
    <source>
        <dbReference type="Pfam" id="PF07796"/>
    </source>
</evidence>
<dbReference type="EMBL" id="FXXQ01000001">
    <property type="protein sequence ID" value="SMX22066.1"/>
    <property type="molecule type" value="Genomic_DNA"/>
</dbReference>